<dbReference type="InterPro" id="IPR000048">
    <property type="entry name" value="IQ_motif_EF-hand-BS"/>
</dbReference>
<feature type="region of interest" description="Disordered" evidence="1">
    <location>
        <begin position="98"/>
        <end position="122"/>
    </location>
</feature>
<dbReference type="Pfam" id="PF00612">
    <property type="entry name" value="IQ"/>
    <property type="match status" value="1"/>
</dbReference>
<keyword evidence="3" id="KW-1185">Reference proteome</keyword>
<protein>
    <submittedName>
        <fullName evidence="2">Uncharacterized protein</fullName>
    </submittedName>
</protein>
<evidence type="ECO:0000313" key="2">
    <source>
        <dbReference type="EMBL" id="QDZ25276.1"/>
    </source>
</evidence>
<evidence type="ECO:0000256" key="1">
    <source>
        <dbReference type="SAM" id="MobiDB-lite"/>
    </source>
</evidence>
<sequence length="352" mass="40867">MNRLEERTQAAVKVQSAFRMFWTQKRNARRARAAVVIQRRFRLRKEYGAAKRALENARRQRRIRRAEVEAKYLKNLDSDLFENYKKVKRAHAATVIQQAWRRRRRRTGEPSHDGPSLVERAAVSSSASASSSDWESDFQVHAPVQLSQTNCTQYWSLLPQDRRRELLDEIRAMAERASVYDKVYEKGQEENSKRLMQECHESLGRFAALQRAKSRLSKKTALLSNQLVQTQATSRTLDDVATSAQIDYSSLPPLPTGKRLERARKEHELCFETARQADRSRRNMQSQWWKSFGSAGDEGSSGLRNSQRLDGDIDSTLGRRNQIMQEKEARVAQDWARVEHLVELARSYTTRR</sequence>
<dbReference type="Proteomes" id="UP000316726">
    <property type="component" value="Chromosome 16"/>
</dbReference>
<proteinExistence type="predicted"/>
<evidence type="ECO:0000313" key="3">
    <source>
        <dbReference type="Proteomes" id="UP000316726"/>
    </source>
</evidence>
<dbReference type="AlphaFoldDB" id="A0A5B8MYZ1"/>
<accession>A0A5B8MYZ1</accession>
<dbReference type="EMBL" id="CP031049">
    <property type="protein sequence ID" value="QDZ25276.1"/>
    <property type="molecule type" value="Genomic_DNA"/>
</dbReference>
<name>A0A5B8MYZ1_9CHLO</name>
<reference evidence="2 3" key="1">
    <citation type="submission" date="2018-07" db="EMBL/GenBank/DDBJ databases">
        <title>The complete nuclear genome of the prasinophyte Chloropicon primus (CCMP1205).</title>
        <authorList>
            <person name="Pombert J.-F."/>
            <person name="Otis C."/>
            <person name="Turmel M."/>
            <person name="Lemieux C."/>
        </authorList>
    </citation>
    <scope>NUCLEOTIDE SEQUENCE [LARGE SCALE GENOMIC DNA]</scope>
    <source>
        <strain evidence="2 3">CCMP1205</strain>
    </source>
</reference>
<feature type="region of interest" description="Disordered" evidence="1">
    <location>
        <begin position="291"/>
        <end position="314"/>
    </location>
</feature>
<gene>
    <name evidence="2" type="ORF">A3770_16p77940</name>
</gene>
<organism evidence="2 3">
    <name type="scientific">Chloropicon primus</name>
    <dbReference type="NCBI Taxonomy" id="1764295"/>
    <lineage>
        <taxon>Eukaryota</taxon>
        <taxon>Viridiplantae</taxon>
        <taxon>Chlorophyta</taxon>
        <taxon>Chloropicophyceae</taxon>
        <taxon>Chloropicales</taxon>
        <taxon>Chloropicaceae</taxon>
        <taxon>Chloropicon</taxon>
    </lineage>
</organism>